<dbReference type="GO" id="GO:0005886">
    <property type="term" value="C:plasma membrane"/>
    <property type="evidence" value="ECO:0007669"/>
    <property type="project" value="TreeGrafter"/>
</dbReference>
<dbReference type="Gene3D" id="3.40.390.10">
    <property type="entry name" value="Collagenase (Catalytic Domain)"/>
    <property type="match status" value="1"/>
</dbReference>
<dbReference type="GO" id="GO:0004222">
    <property type="term" value="F:metalloendopeptidase activity"/>
    <property type="evidence" value="ECO:0007669"/>
    <property type="project" value="InterPro"/>
</dbReference>
<feature type="binding site" evidence="18">
    <location>
        <position position="682"/>
    </location>
    <ligand>
        <name>Zn(2+)</name>
        <dbReference type="ChEBI" id="CHEBI:29105"/>
        <note>catalytic</note>
    </ligand>
</feature>
<comment type="cofactor">
    <cofactor evidence="2">
        <name>Zn(2+)</name>
        <dbReference type="ChEBI" id="CHEBI:29105"/>
    </cofactor>
</comment>
<evidence type="ECO:0000256" key="17">
    <source>
        <dbReference type="ARBA" id="ARBA00023180"/>
    </source>
</evidence>
<dbReference type="EC" id="3.4.24.81" evidence="4"/>
<feature type="binding site" evidence="18">
    <location>
        <position position="672"/>
    </location>
    <ligand>
        <name>Zn(2+)</name>
        <dbReference type="ChEBI" id="CHEBI:29105"/>
        <note>catalytic</note>
    </ligand>
</feature>
<feature type="compositionally biased region" description="Basic residues" evidence="19">
    <location>
        <begin position="1025"/>
        <end position="1042"/>
    </location>
</feature>
<dbReference type="Pfam" id="PF21299">
    <property type="entry name" value="ADAM10_Cys-rich"/>
    <property type="match status" value="1"/>
</dbReference>
<evidence type="ECO:0000256" key="18">
    <source>
        <dbReference type="PROSITE-ProRule" id="PRU00276"/>
    </source>
</evidence>
<keyword evidence="17" id="KW-0325">Glycoprotein</keyword>
<feature type="region of interest" description="Disordered" evidence="19">
    <location>
        <begin position="1395"/>
        <end position="1433"/>
    </location>
</feature>
<dbReference type="PROSITE" id="PS50215">
    <property type="entry name" value="ADAM_MEPRO"/>
    <property type="match status" value="1"/>
</dbReference>
<dbReference type="PANTHER" id="PTHR45702:SF3">
    <property type="entry name" value="KUZBANIAN-LIKE, ISOFORM A"/>
    <property type="match status" value="1"/>
</dbReference>
<feature type="domain" description="Peptidase M12B" evidence="21">
    <location>
        <begin position="509"/>
        <end position="726"/>
    </location>
</feature>
<feature type="region of interest" description="Disordered" evidence="19">
    <location>
        <begin position="1493"/>
        <end position="1588"/>
    </location>
</feature>
<evidence type="ECO:0000313" key="22">
    <source>
        <dbReference type="EMBL" id="JAC98564.1"/>
    </source>
</evidence>
<evidence type="ECO:0000256" key="16">
    <source>
        <dbReference type="ARBA" id="ARBA00023157"/>
    </source>
</evidence>
<keyword evidence="13" id="KW-0482">Metalloprotease</keyword>
<feature type="active site" evidence="18">
    <location>
        <position position="673"/>
    </location>
</feature>
<dbReference type="Pfam" id="PF13574">
    <property type="entry name" value="Reprolysin_2"/>
    <property type="match status" value="1"/>
</dbReference>
<keyword evidence="15" id="KW-0865">Zymogen</keyword>
<accession>A0A0A1WJ67</accession>
<evidence type="ECO:0000259" key="21">
    <source>
        <dbReference type="PROSITE" id="PS50215"/>
    </source>
</evidence>
<dbReference type="SUPFAM" id="SSF55486">
    <property type="entry name" value="Metalloproteases ('zincins'), catalytic domain"/>
    <property type="match status" value="1"/>
</dbReference>
<keyword evidence="9" id="KW-0732">Signal</keyword>
<evidence type="ECO:0000256" key="6">
    <source>
        <dbReference type="ARBA" id="ARBA00022685"/>
    </source>
</evidence>
<reference evidence="22" key="1">
    <citation type="submission" date="2014-11" db="EMBL/GenBank/DDBJ databases">
        <authorList>
            <person name="Geib S."/>
        </authorList>
    </citation>
    <scope>NUCLEOTIDE SEQUENCE</scope>
</reference>
<reference evidence="22" key="2">
    <citation type="journal article" date="2015" name="Gigascience">
        <title>Reconstructing a comprehensive transcriptome assembly of a white-pupal translocated strain of the pest fruit fly Bactrocera cucurbitae.</title>
        <authorList>
            <person name="Sim S.B."/>
            <person name="Calla B."/>
            <person name="Hall B."/>
            <person name="DeRego T."/>
            <person name="Geib S.M."/>
        </authorList>
    </citation>
    <scope>NUCLEOTIDE SEQUENCE</scope>
</reference>
<dbReference type="SUPFAM" id="SSF57552">
    <property type="entry name" value="Blood coagulation inhibitor (disintegrin)"/>
    <property type="match status" value="1"/>
</dbReference>
<feature type="region of interest" description="Disordered" evidence="19">
    <location>
        <begin position="1274"/>
        <end position="1316"/>
    </location>
</feature>
<organism evidence="22">
    <name type="scientific">Zeugodacus cucurbitae</name>
    <name type="common">Melon fruit fly</name>
    <name type="synonym">Bactrocera cucurbitae</name>
    <dbReference type="NCBI Taxonomy" id="28588"/>
    <lineage>
        <taxon>Eukaryota</taxon>
        <taxon>Metazoa</taxon>
        <taxon>Ecdysozoa</taxon>
        <taxon>Arthropoda</taxon>
        <taxon>Hexapoda</taxon>
        <taxon>Insecta</taxon>
        <taxon>Pterygota</taxon>
        <taxon>Neoptera</taxon>
        <taxon>Endopterygota</taxon>
        <taxon>Diptera</taxon>
        <taxon>Brachycera</taxon>
        <taxon>Muscomorpha</taxon>
        <taxon>Tephritoidea</taxon>
        <taxon>Tephritidae</taxon>
        <taxon>Zeugodacus</taxon>
        <taxon>Zeugodacus</taxon>
    </lineage>
</organism>
<evidence type="ECO:0000256" key="19">
    <source>
        <dbReference type="SAM" id="MobiDB-lite"/>
    </source>
</evidence>
<comment type="subcellular location">
    <subcellularLocation>
        <location evidence="3">Membrane</location>
        <topology evidence="3">Single-pass type I membrane protein</topology>
    </subcellularLocation>
</comment>
<keyword evidence="5" id="KW-0645">Protease</keyword>
<feature type="binding site" evidence="18">
    <location>
        <position position="676"/>
    </location>
    <ligand>
        <name>Zn(2+)</name>
        <dbReference type="ChEBI" id="CHEBI:29105"/>
        <note>catalytic</note>
    </ligand>
</feature>
<keyword evidence="7" id="KW-0812">Transmembrane</keyword>
<keyword evidence="16" id="KW-1015">Disulfide bond</keyword>
<dbReference type="Pfam" id="PF00200">
    <property type="entry name" value="Disintegrin"/>
    <property type="match status" value="1"/>
</dbReference>
<dbReference type="CDD" id="cd04270">
    <property type="entry name" value="ZnMc_TACE_like"/>
    <property type="match status" value="1"/>
</dbReference>
<dbReference type="GO" id="GO:0007229">
    <property type="term" value="P:integrin-mediated signaling pathway"/>
    <property type="evidence" value="ECO:0007669"/>
    <property type="project" value="UniProtKB-KW"/>
</dbReference>
<evidence type="ECO:0000256" key="10">
    <source>
        <dbReference type="ARBA" id="ARBA00022801"/>
    </source>
</evidence>
<dbReference type="FunFam" id="3.40.390.10:FF:000041">
    <property type="entry name" value="Kuzbanian-like, isoform A"/>
    <property type="match status" value="1"/>
</dbReference>
<dbReference type="PROSITE" id="PS50214">
    <property type="entry name" value="DISINTEGRIN_2"/>
    <property type="match status" value="1"/>
</dbReference>
<dbReference type="InterPro" id="IPR051489">
    <property type="entry name" value="ADAM_Metalloproteinase"/>
</dbReference>
<evidence type="ECO:0000256" key="14">
    <source>
        <dbReference type="ARBA" id="ARBA00023136"/>
    </source>
</evidence>
<name>A0A0A1WJ67_ZEUCU</name>
<keyword evidence="14" id="KW-0472">Membrane</keyword>
<feature type="compositionally biased region" description="Basic residues" evidence="19">
    <location>
        <begin position="1657"/>
        <end position="1673"/>
    </location>
</feature>
<evidence type="ECO:0000256" key="11">
    <source>
        <dbReference type="ARBA" id="ARBA00022833"/>
    </source>
</evidence>
<feature type="compositionally biased region" description="Low complexity" evidence="19">
    <location>
        <begin position="1395"/>
        <end position="1407"/>
    </location>
</feature>
<sequence>MRVPDITLTAGNAAQFTHNTNNVSNSTTQQQQLTTTTEESLHSLQSARKELNKNANWPVNELNATSTGFFDYLPNAPFSTTSAYTSSADEFVQRALSSSLAVPFEYTSTNPALVGSRYEEYFQRQPQTQTYLENYSGNSNSAYKGFQEVYVNRAAIALDDYEKINRTTKFVNYKSVTNTAAQECDNFTTRAARDVRHSDCHIDYNNEMKTEANVTVNEPNSNQQQPVKSLSDTEEFAAGNVNDSENDYNDQSMLDLCNDRNHKSEVEQHNDELDEYLTSPTSSSVSLSTPQRSYFPRGIINPNYPGFQHLAHTLSEHFIGCTPSDSYDSDMSECEMELSADSCEELPSEEQQAELNTKLNIYNNNSNSNSNNNRSYPYDFVINGGGSNSNNNANNNNGVNYNYNDNNNINNRFDTNNFFQTNWSTMFTNNNNDRPSHKTHVEIITKNGATKKPNIIVNNYNPDIMLVPNPQNPHFNSMLMTNLLSGRGRDAAYETNSKDSAQSMYDRKITCMLYLQADHTFFQKMGSDEASIEAITRHVQRANSIYKNTDFNNDGKPDNITFMIKRIKVHNMNAIRDPSYRFPGNYGVEKFLELFSEEDYDAFCLAYMFTYRDFEMGTLGLAWTGDLKNAGGVCEKNGHYRGSLKSLNTGIVTLLNYGKHVPPAVSHVTLAHEIGHNFGSPHDPEQCTPGGEDGNFIMFARATSGDKKNNNKFSPCSLKSIEPVLNAKARSAKGCFTEPQASICGNGVVEGDEQCDCGWEEDCKDTCCFPMSRHPRIDEKPCTLTPRAMCSPSQGPCCTGDCKLKFGDKCRDDNGCRDPSFCNGLGPECPPSVNKPNKTICNKEFVCYMGECTGSICLAYGLESCQCIPGPTDDKIKSCELCCKLPGEGNACRSSFEWNEPPFDVPDMYAKPGTPCNDYNGYCDVFQKCREVDPSGPLATLRKLLLSEESIATFKKWVQHNWYTVVLAALGVFVLLILSTKLLAKRSNLKLKSVTIIHSATTETVRLPDDNNGVIVHTAVRTKVPFKKKVRGERTNKGKSAHRSGSSGNIGAGKSKGSGSKATSSKTGELAAKTTHAHNRSGKPSNAAATTAVGAVNTAIGEVAVKPTRTKKNRVGSGGGATALKPTPVAAALNTPLAPTGSGGKLENEVKAKSKRFKKHNKEIIDYSSRSGQDAASISGNAHTNTFGKVQKWLLESPIVVQPLSHIEHSSKIRKVMSKSQSTPERLVQKSPQKSKSVTNLVNDKVKLQVVYKPPFKFALRLSKNAKVKTHVIGGAANKMKRTTRANGAGANGAESKRKSSNQNSEGSKNSGSGGNEEVKCKRIALLLRNNNEDNQILTLNEPTYETLNPKTMPSKMENPFYENLQCSTTTGEMRAAMVANNEAAVGNSGAATSANASVSSKAPSSSGGVLQKQRAHNYSRSNSFSANNPFAANPTALHSRKLSESSNAQAPATCAADLGRNFGSTQNLGQMAQNQNHLAKSKKRSSLNLKLNSAAKNGKDPSIAARRSNSNMNLRSNNAASTYQPSTYSNEPQNAIATATTNTTTSTHASNTAATVVTPAPTERQLRRSSSSTAYQHQPKSTSQSSAFTAALPTARTSFSNIPRASLSAAASSGVNAGTVNTNGVLGNFSRIADVDQLVVAGSQSSHSSQGSHASHSSHHAPIRHEHRRSRSSAHSTAAPTLAITANSNATTAPTEQQQKRSNSIRQLQHSYHPPPLPNVAAVSSHIGQARIEAEHELPSDLEVLLSDVEHLVS</sequence>
<evidence type="ECO:0000256" key="2">
    <source>
        <dbReference type="ARBA" id="ARBA00001947"/>
    </source>
</evidence>
<feature type="region of interest" description="Disordered" evidence="19">
    <location>
        <begin position="1217"/>
        <end position="1240"/>
    </location>
</feature>
<feature type="region of interest" description="Disordered" evidence="19">
    <location>
        <begin position="1135"/>
        <end position="1155"/>
    </location>
</feature>
<feature type="compositionally biased region" description="Polar residues" evidence="19">
    <location>
        <begin position="1569"/>
        <end position="1588"/>
    </location>
</feature>
<evidence type="ECO:0000256" key="13">
    <source>
        <dbReference type="ARBA" id="ARBA00023049"/>
    </source>
</evidence>
<gene>
    <name evidence="22" type="primary">Adam10</name>
    <name evidence="22" type="ORF">g.43630</name>
</gene>
<dbReference type="GO" id="GO:0006509">
    <property type="term" value="P:membrane protein ectodomain proteolysis"/>
    <property type="evidence" value="ECO:0007669"/>
    <property type="project" value="TreeGrafter"/>
</dbReference>
<dbReference type="SMART" id="SM00050">
    <property type="entry name" value="DISIN"/>
    <property type="match status" value="1"/>
</dbReference>
<feature type="compositionally biased region" description="Low complexity" evidence="19">
    <location>
        <begin position="1301"/>
        <end position="1311"/>
    </location>
</feature>
<feature type="compositionally biased region" description="Low complexity" evidence="19">
    <location>
        <begin position="1642"/>
        <end position="1656"/>
    </location>
</feature>
<dbReference type="GO" id="GO:0007219">
    <property type="term" value="P:Notch signaling pathway"/>
    <property type="evidence" value="ECO:0007669"/>
    <property type="project" value="TreeGrafter"/>
</dbReference>
<dbReference type="InterPro" id="IPR001590">
    <property type="entry name" value="Peptidase_M12B"/>
</dbReference>
<feature type="domain" description="Disintegrin" evidence="20">
    <location>
        <begin position="741"/>
        <end position="837"/>
    </location>
</feature>
<dbReference type="MEROPS" id="M12.322"/>
<feature type="compositionally biased region" description="Low complexity" evidence="19">
    <location>
        <begin position="1422"/>
        <end position="1433"/>
    </location>
</feature>
<evidence type="ECO:0000256" key="7">
    <source>
        <dbReference type="ARBA" id="ARBA00022692"/>
    </source>
</evidence>
<proteinExistence type="predicted"/>
<dbReference type="InterPro" id="IPR036436">
    <property type="entry name" value="Disintegrin_dom_sf"/>
</dbReference>
<keyword evidence="12" id="KW-1133">Transmembrane helix</keyword>
<keyword evidence="8 18" id="KW-0479">Metal-binding</keyword>
<evidence type="ECO:0000256" key="3">
    <source>
        <dbReference type="ARBA" id="ARBA00004479"/>
    </source>
</evidence>
<keyword evidence="10" id="KW-0378">Hydrolase</keyword>
<feature type="compositionally biased region" description="Low complexity" evidence="19">
    <location>
        <begin position="1057"/>
        <end position="1068"/>
    </location>
</feature>
<dbReference type="Gene3D" id="4.10.70.10">
    <property type="entry name" value="Disintegrin domain"/>
    <property type="match status" value="1"/>
</dbReference>
<evidence type="ECO:0000256" key="5">
    <source>
        <dbReference type="ARBA" id="ARBA00022670"/>
    </source>
</evidence>
<evidence type="ECO:0000256" key="9">
    <source>
        <dbReference type="ARBA" id="ARBA00022729"/>
    </source>
</evidence>
<feature type="compositionally biased region" description="Low complexity" evidence="19">
    <location>
        <begin position="1505"/>
        <end position="1522"/>
    </location>
</feature>
<comment type="catalytic activity">
    <reaction evidence="1">
        <text>Endopeptidase of broad specificity.</text>
        <dbReference type="EC" id="3.4.24.81"/>
    </reaction>
</comment>
<comment type="caution">
    <text evidence="18">Lacks conserved residue(s) required for the propagation of feature annotation.</text>
</comment>
<feature type="region of interest" description="Disordered" evidence="19">
    <location>
        <begin position="1642"/>
        <end position="1719"/>
    </location>
</feature>
<dbReference type="EMBL" id="GBXI01015727">
    <property type="protein sequence ID" value="JAC98564.1"/>
    <property type="molecule type" value="Transcribed_RNA"/>
</dbReference>
<dbReference type="InterPro" id="IPR001762">
    <property type="entry name" value="Disintegrin_dom"/>
</dbReference>
<evidence type="ECO:0000256" key="8">
    <source>
        <dbReference type="ARBA" id="ARBA00022723"/>
    </source>
</evidence>
<feature type="compositionally biased region" description="Polar residues" evidence="19">
    <location>
        <begin position="1685"/>
        <end position="1711"/>
    </location>
</feature>
<keyword evidence="22" id="KW-0401">Integrin</keyword>
<dbReference type="InterPro" id="IPR034025">
    <property type="entry name" value="ADAM10_ADAM17"/>
</dbReference>
<feature type="region of interest" description="Disordered" evidence="19">
    <location>
        <begin position="1025"/>
        <end position="1087"/>
    </location>
</feature>
<feature type="compositionally biased region" description="Low complexity" evidence="19">
    <location>
        <begin position="1538"/>
        <end position="1563"/>
    </location>
</feature>
<dbReference type="PANTHER" id="PTHR45702">
    <property type="entry name" value="ADAM10/ADAM17 METALLOPEPTIDASE FAMILY MEMBER"/>
    <property type="match status" value="1"/>
</dbReference>
<keyword evidence="11 18" id="KW-0862">Zinc</keyword>
<dbReference type="InterPro" id="IPR049038">
    <property type="entry name" value="ADAM10_Cys-rich"/>
</dbReference>
<evidence type="ECO:0000256" key="12">
    <source>
        <dbReference type="ARBA" id="ARBA00022989"/>
    </source>
</evidence>
<evidence type="ECO:0000259" key="20">
    <source>
        <dbReference type="PROSITE" id="PS50214"/>
    </source>
</evidence>
<feature type="compositionally biased region" description="Polar residues" evidence="19">
    <location>
        <begin position="1523"/>
        <end position="1537"/>
    </location>
</feature>
<protein>
    <recommendedName>
        <fullName evidence="4">ADAM10 endopeptidase</fullName>
        <ecNumber evidence="4">3.4.24.81</ecNumber>
    </recommendedName>
</protein>
<keyword evidence="6" id="KW-0165">Cleavage on pair of basic residues</keyword>
<dbReference type="InterPro" id="IPR024079">
    <property type="entry name" value="MetalloPept_cat_dom_sf"/>
</dbReference>
<evidence type="ECO:0000256" key="4">
    <source>
        <dbReference type="ARBA" id="ARBA00012332"/>
    </source>
</evidence>
<dbReference type="GO" id="GO:0046872">
    <property type="term" value="F:metal ion binding"/>
    <property type="evidence" value="ECO:0007669"/>
    <property type="project" value="UniProtKB-KW"/>
</dbReference>
<evidence type="ECO:0000256" key="15">
    <source>
        <dbReference type="ARBA" id="ARBA00023145"/>
    </source>
</evidence>
<feature type="compositionally biased region" description="Polar residues" evidence="19">
    <location>
        <begin position="1218"/>
        <end position="1240"/>
    </location>
</feature>
<evidence type="ECO:0000256" key="1">
    <source>
        <dbReference type="ARBA" id="ARBA00001809"/>
    </source>
</evidence>